<keyword evidence="2" id="KW-1185">Reference proteome</keyword>
<sequence length="101" mass="11218">MARKRKLQVSPPLCPRSFSPFPMASYKYRRRIPRSPAQNSTTSIFNAETQSRNIKCHSHCHDSVHRSTALTLPPAPKLTALCTSAILALDIVQLSGWIDGS</sequence>
<proteinExistence type="predicted"/>
<dbReference type="AlphaFoldDB" id="A0A3N4HQI8"/>
<protein>
    <submittedName>
        <fullName evidence="1">Uncharacterized protein</fullName>
    </submittedName>
</protein>
<dbReference type="Proteomes" id="UP000275078">
    <property type="component" value="Unassembled WGS sequence"/>
</dbReference>
<name>A0A3N4HQI8_ASCIM</name>
<accession>A0A3N4HQI8</accession>
<evidence type="ECO:0000313" key="2">
    <source>
        <dbReference type="Proteomes" id="UP000275078"/>
    </source>
</evidence>
<dbReference type="EMBL" id="ML119761">
    <property type="protein sequence ID" value="RPA75577.1"/>
    <property type="molecule type" value="Genomic_DNA"/>
</dbReference>
<evidence type="ECO:0000313" key="1">
    <source>
        <dbReference type="EMBL" id="RPA75577.1"/>
    </source>
</evidence>
<gene>
    <name evidence="1" type="ORF">BJ508DRAFT_18169</name>
</gene>
<organism evidence="1 2">
    <name type="scientific">Ascobolus immersus RN42</name>
    <dbReference type="NCBI Taxonomy" id="1160509"/>
    <lineage>
        <taxon>Eukaryota</taxon>
        <taxon>Fungi</taxon>
        <taxon>Dikarya</taxon>
        <taxon>Ascomycota</taxon>
        <taxon>Pezizomycotina</taxon>
        <taxon>Pezizomycetes</taxon>
        <taxon>Pezizales</taxon>
        <taxon>Ascobolaceae</taxon>
        <taxon>Ascobolus</taxon>
    </lineage>
</organism>
<reference evidence="1 2" key="1">
    <citation type="journal article" date="2018" name="Nat. Ecol. Evol.">
        <title>Pezizomycetes genomes reveal the molecular basis of ectomycorrhizal truffle lifestyle.</title>
        <authorList>
            <person name="Murat C."/>
            <person name="Payen T."/>
            <person name="Noel B."/>
            <person name="Kuo A."/>
            <person name="Morin E."/>
            <person name="Chen J."/>
            <person name="Kohler A."/>
            <person name="Krizsan K."/>
            <person name="Balestrini R."/>
            <person name="Da Silva C."/>
            <person name="Montanini B."/>
            <person name="Hainaut M."/>
            <person name="Levati E."/>
            <person name="Barry K.W."/>
            <person name="Belfiori B."/>
            <person name="Cichocki N."/>
            <person name="Clum A."/>
            <person name="Dockter R.B."/>
            <person name="Fauchery L."/>
            <person name="Guy J."/>
            <person name="Iotti M."/>
            <person name="Le Tacon F."/>
            <person name="Lindquist E.A."/>
            <person name="Lipzen A."/>
            <person name="Malagnac F."/>
            <person name="Mello A."/>
            <person name="Molinier V."/>
            <person name="Miyauchi S."/>
            <person name="Poulain J."/>
            <person name="Riccioni C."/>
            <person name="Rubini A."/>
            <person name="Sitrit Y."/>
            <person name="Splivallo R."/>
            <person name="Traeger S."/>
            <person name="Wang M."/>
            <person name="Zifcakova L."/>
            <person name="Wipf D."/>
            <person name="Zambonelli A."/>
            <person name="Paolocci F."/>
            <person name="Nowrousian M."/>
            <person name="Ottonello S."/>
            <person name="Baldrian P."/>
            <person name="Spatafora J.W."/>
            <person name="Henrissat B."/>
            <person name="Nagy L.G."/>
            <person name="Aury J.M."/>
            <person name="Wincker P."/>
            <person name="Grigoriev I.V."/>
            <person name="Bonfante P."/>
            <person name="Martin F.M."/>
        </authorList>
    </citation>
    <scope>NUCLEOTIDE SEQUENCE [LARGE SCALE GENOMIC DNA]</scope>
    <source>
        <strain evidence="1 2">RN42</strain>
    </source>
</reference>